<reference evidence="2" key="1">
    <citation type="submission" date="2013-07" db="EMBL/GenBank/DDBJ databases">
        <title>The genome of Eucalyptus grandis.</title>
        <authorList>
            <person name="Schmutz J."/>
            <person name="Hayes R."/>
            <person name="Myburg A."/>
            <person name="Tuskan G."/>
            <person name="Grattapaglia D."/>
            <person name="Rokhsar D.S."/>
        </authorList>
    </citation>
    <scope>NUCLEOTIDE SEQUENCE</scope>
    <source>
        <tissue evidence="2">Leaf extractions</tissue>
    </source>
</reference>
<name>A0A059B711_EUCGR</name>
<gene>
    <name evidence="2" type="ORF">EUGRSUZ_H04605</name>
</gene>
<accession>A0A059B711</accession>
<sequence length="266" mass="30459">MSPYIDSLATSRRHQDRIAVAVSSLSAFLRVRRRGRAVHRVAAPAGGLPPLLPPQLLAHEGPLQLPHPLRQRAQQPCLPLVPLEEFRHQPHHLLVVLHHLLQQLLAPPVALSLAPAAASSALFVFVGLLRLHRGGVFFWRRVLVNSPDRTLRIGGGIGRAFRSGGRGIFLLLARRLNSVIVRCDLIFVRVRLNLWLACFCIYFVGRRLFHRRISFNRKLPLRHRRHVSLWRRTHLTLRWSLLCLVTLATCIHRVLRIRHFRSTFSS</sequence>
<evidence type="ECO:0000313" key="2">
    <source>
        <dbReference type="EMBL" id="KCW61908.1"/>
    </source>
</evidence>
<feature type="transmembrane region" description="Helical" evidence="1">
    <location>
        <begin position="237"/>
        <end position="255"/>
    </location>
</feature>
<evidence type="ECO:0000256" key="1">
    <source>
        <dbReference type="SAM" id="Phobius"/>
    </source>
</evidence>
<proteinExistence type="predicted"/>
<dbReference type="AlphaFoldDB" id="A0A059B711"/>
<organism evidence="2">
    <name type="scientific">Eucalyptus grandis</name>
    <name type="common">Flooded gum</name>
    <dbReference type="NCBI Taxonomy" id="71139"/>
    <lineage>
        <taxon>Eukaryota</taxon>
        <taxon>Viridiplantae</taxon>
        <taxon>Streptophyta</taxon>
        <taxon>Embryophyta</taxon>
        <taxon>Tracheophyta</taxon>
        <taxon>Spermatophyta</taxon>
        <taxon>Magnoliopsida</taxon>
        <taxon>eudicotyledons</taxon>
        <taxon>Gunneridae</taxon>
        <taxon>Pentapetalae</taxon>
        <taxon>rosids</taxon>
        <taxon>malvids</taxon>
        <taxon>Myrtales</taxon>
        <taxon>Myrtaceae</taxon>
        <taxon>Myrtoideae</taxon>
        <taxon>Eucalypteae</taxon>
        <taxon>Eucalyptus</taxon>
    </lineage>
</organism>
<feature type="transmembrane region" description="Helical" evidence="1">
    <location>
        <begin position="109"/>
        <end position="131"/>
    </location>
</feature>
<dbReference type="EMBL" id="KK198760">
    <property type="protein sequence ID" value="KCW61908.1"/>
    <property type="molecule type" value="Genomic_DNA"/>
</dbReference>
<keyword evidence="1" id="KW-0812">Transmembrane</keyword>
<keyword evidence="1" id="KW-0472">Membrane</keyword>
<keyword evidence="1" id="KW-1133">Transmembrane helix</keyword>
<protein>
    <submittedName>
        <fullName evidence="2">Uncharacterized protein</fullName>
    </submittedName>
</protein>
<feature type="transmembrane region" description="Helical" evidence="1">
    <location>
        <begin position="192"/>
        <end position="209"/>
    </location>
</feature>
<dbReference type="InParanoid" id="A0A059B711"/>
<dbReference type="Gramene" id="KCW61908">
    <property type="protein sequence ID" value="KCW61908"/>
    <property type="gene ID" value="EUGRSUZ_H04605"/>
</dbReference>